<evidence type="ECO:0000256" key="5">
    <source>
        <dbReference type="ARBA" id="ARBA00023242"/>
    </source>
</evidence>
<dbReference type="Pfam" id="PF12265">
    <property type="entry name" value="CAF1C_H4-bd"/>
    <property type="match status" value="1"/>
</dbReference>
<dbReference type="PRINTS" id="PR00320">
    <property type="entry name" value="GPROTEINBRPT"/>
</dbReference>
<keyword evidence="5" id="KW-0539">Nucleus</keyword>
<reference evidence="9" key="1">
    <citation type="submission" date="2020-10" db="EMBL/GenBank/DDBJ databases">
        <authorList>
            <person name="Roach M.J.R."/>
        </authorList>
    </citation>
    <scope>NUCLEOTIDE SEQUENCE</scope>
    <source>
        <strain evidence="9">CBS 1945</strain>
    </source>
</reference>
<evidence type="ECO:0000259" key="8">
    <source>
        <dbReference type="Pfam" id="PF12265"/>
    </source>
</evidence>
<comment type="subcellular location">
    <subcellularLocation>
        <location evidence="1">Nucleus</location>
    </subcellularLocation>
</comment>
<keyword evidence="4" id="KW-0156">Chromatin regulator</keyword>
<evidence type="ECO:0000256" key="2">
    <source>
        <dbReference type="ARBA" id="ARBA00022574"/>
    </source>
</evidence>
<dbReference type="GeneID" id="62194468"/>
<dbReference type="GO" id="GO:0006325">
    <property type="term" value="P:chromatin organization"/>
    <property type="evidence" value="ECO:0007669"/>
    <property type="project" value="UniProtKB-KW"/>
</dbReference>
<feature type="compositionally biased region" description="Basic and acidic residues" evidence="7">
    <location>
        <begin position="434"/>
        <end position="473"/>
    </location>
</feature>
<dbReference type="KEGG" id="bnn:FOA43_001067"/>
<dbReference type="InterPro" id="IPR019775">
    <property type="entry name" value="WD40_repeat_CS"/>
</dbReference>
<sequence>MVSAIGVSKRLSRESKALDITERYQMSEKLINEEFKIWKKTSPMLYDIIYTYSCKWPSLTVQWLSDVTTEAVTTTKDAVEEVLKAKFLLGTSTTGGAQNYLKLFSVDLPPTLSKTTNESLAVSKLTPLKDSSNRLNLLRQWRHPGEINKARIDENAGLIATQTNCGDILVYDYKSLDSSEAPIHTLKYHTKEGFGLEWNPIIAGRLISGNEDGKIALWDLSSRPADKVLKPARTFSTHTGIVNDLSWNGVCSELFASVSDDGSLQIHDLRAKEGELAIKVEKAHGGAAINAVEFHPTISSLVATGSTDNFVQCWDLRDYSKPIRRLYGHAGPILNMKFNNNLLLSTSVDRRVLVWDLNRIQEGEFDLKEYEKKNTEYTDPCLVFMHGGHTGRLCEADWHPALNNVVISCAEDSLVEIWRPLHLEDSFDNEETDVEKVKKQDGDKEKTQDGDKEKTQDGEKDKGQDGEKGEDKGVSNGSRGIKDEFKESTDAPKEQNGTSGTHTTDDDDINMN</sequence>
<dbReference type="Gene3D" id="2.130.10.10">
    <property type="entry name" value="YVTN repeat-like/Quinoprotein amine dehydrogenase"/>
    <property type="match status" value="1"/>
</dbReference>
<gene>
    <name evidence="9" type="ORF">FOA43_001067</name>
</gene>
<keyword evidence="2 6" id="KW-0853">WD repeat</keyword>
<dbReference type="InterPro" id="IPR050459">
    <property type="entry name" value="WD_repeat_RBAP46/RBAP48/MSI1"/>
</dbReference>
<dbReference type="InterPro" id="IPR020472">
    <property type="entry name" value="WD40_PAC1"/>
</dbReference>
<dbReference type="PROSITE" id="PS50294">
    <property type="entry name" value="WD_REPEATS_REGION"/>
    <property type="match status" value="2"/>
</dbReference>
<dbReference type="PROSITE" id="PS50082">
    <property type="entry name" value="WD_REPEATS_2"/>
    <property type="match status" value="3"/>
</dbReference>
<dbReference type="OrthoDB" id="427795at2759"/>
<dbReference type="SMART" id="SM00320">
    <property type="entry name" value="WD40"/>
    <property type="match status" value="6"/>
</dbReference>
<protein>
    <recommendedName>
        <fullName evidence="8">Histone-binding protein RBBP4-like N-terminal domain-containing protein</fullName>
    </recommendedName>
</protein>
<evidence type="ECO:0000256" key="1">
    <source>
        <dbReference type="ARBA" id="ARBA00004123"/>
    </source>
</evidence>
<keyword evidence="10" id="KW-1185">Reference proteome</keyword>
<feature type="repeat" description="WD" evidence="6">
    <location>
        <begin position="289"/>
        <end position="317"/>
    </location>
</feature>
<dbReference type="AlphaFoldDB" id="A0A875RYN9"/>
<proteinExistence type="predicted"/>
<dbReference type="GO" id="GO:0005634">
    <property type="term" value="C:nucleus"/>
    <property type="evidence" value="ECO:0007669"/>
    <property type="project" value="UniProtKB-SubCell"/>
</dbReference>
<dbReference type="SUPFAM" id="SSF50978">
    <property type="entry name" value="WD40 repeat-like"/>
    <property type="match status" value="1"/>
</dbReference>
<accession>A0A875RYN9</accession>
<dbReference type="InterPro" id="IPR015943">
    <property type="entry name" value="WD40/YVTN_repeat-like_dom_sf"/>
</dbReference>
<dbReference type="EMBL" id="CP064812">
    <property type="protein sequence ID" value="QPG73753.1"/>
    <property type="molecule type" value="Genomic_DNA"/>
</dbReference>
<dbReference type="PANTHER" id="PTHR22850">
    <property type="entry name" value="WD40 REPEAT FAMILY"/>
    <property type="match status" value="1"/>
</dbReference>
<dbReference type="Pfam" id="PF00400">
    <property type="entry name" value="WD40"/>
    <property type="match status" value="3"/>
</dbReference>
<dbReference type="InterPro" id="IPR022052">
    <property type="entry name" value="Histone-bd_RBBP4-like_N"/>
</dbReference>
<evidence type="ECO:0000256" key="4">
    <source>
        <dbReference type="ARBA" id="ARBA00022853"/>
    </source>
</evidence>
<organism evidence="9 10">
    <name type="scientific">Eeniella nana</name>
    <name type="common">Yeast</name>
    <name type="synonym">Brettanomyces nanus</name>
    <dbReference type="NCBI Taxonomy" id="13502"/>
    <lineage>
        <taxon>Eukaryota</taxon>
        <taxon>Fungi</taxon>
        <taxon>Dikarya</taxon>
        <taxon>Ascomycota</taxon>
        <taxon>Saccharomycotina</taxon>
        <taxon>Pichiomycetes</taxon>
        <taxon>Pichiales</taxon>
        <taxon>Pichiaceae</taxon>
        <taxon>Brettanomyces</taxon>
    </lineage>
</organism>
<feature type="repeat" description="WD" evidence="6">
    <location>
        <begin position="186"/>
        <end position="228"/>
    </location>
</feature>
<dbReference type="InterPro" id="IPR036322">
    <property type="entry name" value="WD40_repeat_dom_sf"/>
</dbReference>
<feature type="region of interest" description="Disordered" evidence="7">
    <location>
        <begin position="429"/>
        <end position="512"/>
    </location>
</feature>
<keyword evidence="3" id="KW-0677">Repeat</keyword>
<dbReference type="PROSITE" id="PS00678">
    <property type="entry name" value="WD_REPEATS_1"/>
    <property type="match status" value="2"/>
</dbReference>
<evidence type="ECO:0000256" key="6">
    <source>
        <dbReference type="PROSITE-ProRule" id="PRU00221"/>
    </source>
</evidence>
<feature type="compositionally biased region" description="Basic and acidic residues" evidence="7">
    <location>
        <begin position="480"/>
        <end position="493"/>
    </location>
</feature>
<evidence type="ECO:0000313" key="10">
    <source>
        <dbReference type="Proteomes" id="UP000662931"/>
    </source>
</evidence>
<dbReference type="RefSeq" id="XP_038777318.1">
    <property type="nucleotide sequence ID" value="XM_038921390.1"/>
</dbReference>
<evidence type="ECO:0000256" key="3">
    <source>
        <dbReference type="ARBA" id="ARBA00022737"/>
    </source>
</evidence>
<feature type="domain" description="Histone-binding protein RBBP4-like N-terminal" evidence="8">
    <location>
        <begin position="33"/>
        <end position="109"/>
    </location>
</feature>
<feature type="repeat" description="WD" evidence="6">
    <location>
        <begin position="326"/>
        <end position="358"/>
    </location>
</feature>
<dbReference type="InterPro" id="IPR001680">
    <property type="entry name" value="WD40_rpt"/>
</dbReference>
<evidence type="ECO:0000256" key="7">
    <source>
        <dbReference type="SAM" id="MobiDB-lite"/>
    </source>
</evidence>
<evidence type="ECO:0000313" key="9">
    <source>
        <dbReference type="EMBL" id="QPG73753.1"/>
    </source>
</evidence>
<dbReference type="Proteomes" id="UP000662931">
    <property type="component" value="Chromosome 1"/>
</dbReference>
<name>A0A875RYN9_EENNA</name>